<dbReference type="OrthoDB" id="79090at2759"/>
<name>A0A4Y2NRU2_ARAVE</name>
<dbReference type="SUPFAM" id="SSF47954">
    <property type="entry name" value="Cyclin-like"/>
    <property type="match status" value="1"/>
</dbReference>
<sequence>MYRSFQNETNSLPKLWIRNNDSESESVIPNPRNHSESNSDSRIRFRGFITNPIPRNHHKSDSADSFLLADLFLLDGIGSGSLDSFRSERLITSLAMPDVNKLATSRSFIRSEISPNVHPNMEPGVKYILEAGIKAECDIQLITRALVIYHNFMRCIDDVHYDPAMVAAAALHLSSKVEEKELDMDGLVFLFYQ</sequence>
<protein>
    <submittedName>
        <fullName evidence="1">Uncharacterized protein</fullName>
    </submittedName>
</protein>
<organism evidence="1 2">
    <name type="scientific">Araneus ventricosus</name>
    <name type="common">Orbweaver spider</name>
    <name type="synonym">Epeira ventricosa</name>
    <dbReference type="NCBI Taxonomy" id="182803"/>
    <lineage>
        <taxon>Eukaryota</taxon>
        <taxon>Metazoa</taxon>
        <taxon>Ecdysozoa</taxon>
        <taxon>Arthropoda</taxon>
        <taxon>Chelicerata</taxon>
        <taxon>Arachnida</taxon>
        <taxon>Araneae</taxon>
        <taxon>Araneomorphae</taxon>
        <taxon>Entelegynae</taxon>
        <taxon>Araneoidea</taxon>
        <taxon>Araneidae</taxon>
        <taxon>Araneus</taxon>
    </lineage>
</organism>
<dbReference type="Gene3D" id="1.10.472.10">
    <property type="entry name" value="Cyclin-like"/>
    <property type="match status" value="1"/>
</dbReference>
<evidence type="ECO:0000313" key="2">
    <source>
        <dbReference type="Proteomes" id="UP000499080"/>
    </source>
</evidence>
<comment type="caution">
    <text evidence="1">The sequence shown here is derived from an EMBL/GenBank/DDBJ whole genome shotgun (WGS) entry which is preliminary data.</text>
</comment>
<proteinExistence type="predicted"/>
<gene>
    <name evidence="1" type="ORF">AVEN_151447_1</name>
</gene>
<dbReference type="AlphaFoldDB" id="A0A4Y2NRU2"/>
<keyword evidence="2" id="KW-1185">Reference proteome</keyword>
<accession>A0A4Y2NRU2</accession>
<dbReference type="InterPro" id="IPR036915">
    <property type="entry name" value="Cyclin-like_sf"/>
</dbReference>
<dbReference type="Proteomes" id="UP000499080">
    <property type="component" value="Unassembled WGS sequence"/>
</dbReference>
<evidence type="ECO:0000313" key="1">
    <source>
        <dbReference type="EMBL" id="GBN41409.1"/>
    </source>
</evidence>
<reference evidence="1 2" key="1">
    <citation type="journal article" date="2019" name="Sci. Rep.">
        <title>Orb-weaving spider Araneus ventricosus genome elucidates the spidroin gene catalogue.</title>
        <authorList>
            <person name="Kono N."/>
            <person name="Nakamura H."/>
            <person name="Ohtoshi R."/>
            <person name="Moran D.A.P."/>
            <person name="Shinohara A."/>
            <person name="Yoshida Y."/>
            <person name="Fujiwara M."/>
            <person name="Mori M."/>
            <person name="Tomita M."/>
            <person name="Arakawa K."/>
        </authorList>
    </citation>
    <scope>NUCLEOTIDE SEQUENCE [LARGE SCALE GENOMIC DNA]</scope>
</reference>
<dbReference type="EMBL" id="BGPR01009648">
    <property type="protein sequence ID" value="GBN41409.1"/>
    <property type="molecule type" value="Genomic_DNA"/>
</dbReference>